<keyword evidence="4" id="KW-0808">Transferase</keyword>
<reference evidence="12" key="1">
    <citation type="submission" date="2016-11" db="UniProtKB">
        <authorList>
            <consortium name="WormBaseParasite"/>
        </authorList>
    </citation>
    <scope>IDENTIFICATION</scope>
</reference>
<feature type="region of interest" description="Disordered" evidence="10">
    <location>
        <begin position="1"/>
        <end position="25"/>
    </location>
</feature>
<keyword evidence="5" id="KW-0812">Transmembrane</keyword>
<dbReference type="AlphaFoldDB" id="A0A1I8FG65"/>
<feature type="region of interest" description="Disordered" evidence="10">
    <location>
        <begin position="665"/>
        <end position="690"/>
    </location>
</feature>
<proteinExistence type="inferred from homology"/>
<dbReference type="GO" id="GO:0000139">
    <property type="term" value="C:Golgi membrane"/>
    <property type="evidence" value="ECO:0007669"/>
    <property type="project" value="UniProtKB-SubCell"/>
</dbReference>
<keyword evidence="11" id="KW-1185">Reference proteome</keyword>
<evidence type="ECO:0000256" key="9">
    <source>
        <dbReference type="ARBA" id="ARBA00023136"/>
    </source>
</evidence>
<evidence type="ECO:0000313" key="11">
    <source>
        <dbReference type="Proteomes" id="UP000095280"/>
    </source>
</evidence>
<feature type="compositionally biased region" description="Basic residues" evidence="10">
    <location>
        <begin position="673"/>
        <end position="685"/>
    </location>
</feature>
<feature type="compositionally biased region" description="Polar residues" evidence="10">
    <location>
        <begin position="1"/>
        <end position="10"/>
    </location>
</feature>
<evidence type="ECO:0000256" key="7">
    <source>
        <dbReference type="ARBA" id="ARBA00022989"/>
    </source>
</evidence>
<evidence type="ECO:0000256" key="2">
    <source>
        <dbReference type="ARBA" id="ARBA00008661"/>
    </source>
</evidence>
<evidence type="ECO:0000256" key="10">
    <source>
        <dbReference type="SAM" id="MobiDB-lite"/>
    </source>
</evidence>
<evidence type="ECO:0000256" key="3">
    <source>
        <dbReference type="ARBA" id="ARBA00022676"/>
    </source>
</evidence>
<evidence type="ECO:0000256" key="8">
    <source>
        <dbReference type="ARBA" id="ARBA00023034"/>
    </source>
</evidence>
<name>A0A1I8FG65_9PLAT</name>
<evidence type="ECO:0000256" key="4">
    <source>
        <dbReference type="ARBA" id="ARBA00022679"/>
    </source>
</evidence>
<keyword evidence="6" id="KW-0735">Signal-anchor</keyword>
<keyword evidence="8" id="KW-0333">Golgi apparatus</keyword>
<feature type="region of interest" description="Disordered" evidence="10">
    <location>
        <begin position="265"/>
        <end position="284"/>
    </location>
</feature>
<dbReference type="Proteomes" id="UP000095280">
    <property type="component" value="Unplaced"/>
</dbReference>
<keyword evidence="7" id="KW-1133">Transmembrane helix</keyword>
<evidence type="ECO:0000256" key="1">
    <source>
        <dbReference type="ARBA" id="ARBA00004323"/>
    </source>
</evidence>
<organism evidence="11 12">
    <name type="scientific">Macrostomum lignano</name>
    <dbReference type="NCBI Taxonomy" id="282301"/>
    <lineage>
        <taxon>Eukaryota</taxon>
        <taxon>Metazoa</taxon>
        <taxon>Spiralia</taxon>
        <taxon>Lophotrochozoa</taxon>
        <taxon>Platyhelminthes</taxon>
        <taxon>Rhabditophora</taxon>
        <taxon>Macrostomorpha</taxon>
        <taxon>Macrostomida</taxon>
        <taxon>Macrostomidae</taxon>
        <taxon>Macrostomum</taxon>
    </lineage>
</organism>
<sequence>PHGDRQNPSSGPEVPDEGAEGHRYCPRWREAPSRHVALRSWAKQEPRFARPMTLFKVLRPAQASRPALSAKLLHSGCAGDGGVGSADDRLATIIGEPALVILLGNVQRLEVRPYEDSENGSSTPPCGPAFSSRPANNAVFTFLREREFLKERKRTLVKMLLRKFNGTTRSELRPRLLVWHGVGTALSFPRAIELTDSTSAPIAGLDAPEQQVEDDLPRSIVLRERFCRNLLEGPDTVLEDRLGGFTESRAGSPRCFSSRSRRLGLAPAGGGGRARSTTKGGRGVVQVSPGYGPPEPAEVLIHRACDGLDDLEAVFPVHRAGSAAYARSLVFSGLALICFQGAPGGYPSVECHGSPLEAAPAAQAVDRRQPSMLKRSLLADPAYHHCWATFRRCGRWLAHAVLLTAATMPHRLNGADLLGKRPPLHASQRYRSRAAAAATSTAATSSLSQASAASCIKSPRAAQPAESPTFLRRVADASHQDPGGRADELACAPSCLCAEPPGHLQRRSKEPLGARQGLRRAARANPFVLRYVAELRLRAQRAGPGARQLLPCSTAVHSNAKNFQQARTTIRRTWGSLTLRVRRPPPASWFLPGPAGEPDTRPRLTQRLDYREHYRNMSLKHLERLRVDDPPLPVGAIPRQSRRRHLHGRGAPSCVSAAQPPDGFYCSNTRGAKPQRLRRGPKAKWARQPGGVRGGPLPAYCEGFGYAVRASRLPDLYLCSLFSKFFWIDDVYVTGVLAAAAKVPLAGFWAGHGYTGQLPSLASEKILDYIFLVADHNEFLEVVWHRLWRSVLQFSLDLTLGVAMDFVEEVGKAKNSTSHWLCRHSFGSAGAHLALQALILASAGTHIMALQVLILALQALNSGSAGTLLAHWQDSYSALQPARSSSASVYTKEPPPPLDTQLSEQAGLACELLLPAGARTTVSTVPAESFEEPGDAGNATSFVQLWLGVD</sequence>
<dbReference type="InterPro" id="IPR002659">
    <property type="entry name" value="Glyco_trans_31"/>
</dbReference>
<evidence type="ECO:0000256" key="6">
    <source>
        <dbReference type="ARBA" id="ARBA00022968"/>
    </source>
</evidence>
<protein>
    <submittedName>
        <fullName evidence="12">Rab-GAP TBC domain-containing protein</fullName>
    </submittedName>
</protein>
<dbReference type="Pfam" id="PF01762">
    <property type="entry name" value="Galactosyl_T"/>
    <property type="match status" value="1"/>
</dbReference>
<dbReference type="WBParaSite" id="maker-unitig_33526-snap-gene-0.2-mRNA-1">
    <property type="protein sequence ID" value="maker-unitig_33526-snap-gene-0.2-mRNA-1"/>
    <property type="gene ID" value="maker-unitig_33526-snap-gene-0.2"/>
</dbReference>
<keyword evidence="3" id="KW-0328">Glycosyltransferase</keyword>
<dbReference type="GO" id="GO:0016758">
    <property type="term" value="F:hexosyltransferase activity"/>
    <property type="evidence" value="ECO:0007669"/>
    <property type="project" value="InterPro"/>
</dbReference>
<evidence type="ECO:0000313" key="12">
    <source>
        <dbReference type="WBParaSite" id="maker-unitig_33526-snap-gene-0.2-mRNA-1"/>
    </source>
</evidence>
<accession>A0A1I8FG65</accession>
<evidence type="ECO:0000256" key="5">
    <source>
        <dbReference type="ARBA" id="ARBA00022692"/>
    </source>
</evidence>
<keyword evidence="9" id="KW-0472">Membrane</keyword>
<comment type="similarity">
    <text evidence="2">Belongs to the glycosyltransferase 31 family.</text>
</comment>
<comment type="subcellular location">
    <subcellularLocation>
        <location evidence="1">Golgi apparatus membrane</location>
        <topology evidence="1">Single-pass type II membrane protein</topology>
    </subcellularLocation>
</comment>